<organism evidence="3 4">
    <name type="scientific">Rufibacter quisquiliarum</name>
    <dbReference type="NCBI Taxonomy" id="1549639"/>
    <lineage>
        <taxon>Bacteria</taxon>
        <taxon>Pseudomonadati</taxon>
        <taxon>Bacteroidota</taxon>
        <taxon>Cytophagia</taxon>
        <taxon>Cytophagales</taxon>
        <taxon>Hymenobacteraceae</taxon>
        <taxon>Rufibacter</taxon>
    </lineage>
</organism>
<dbReference type="Pfam" id="PF13628">
    <property type="entry name" value="DUF4142"/>
    <property type="match status" value="1"/>
</dbReference>
<gene>
    <name evidence="3" type="ORF">FHS90_003996</name>
</gene>
<dbReference type="Gene3D" id="1.20.1260.10">
    <property type="match status" value="1"/>
</dbReference>
<dbReference type="PANTHER" id="PTHR38593:SF1">
    <property type="entry name" value="BLR2558 PROTEIN"/>
    <property type="match status" value="1"/>
</dbReference>
<keyword evidence="4" id="KW-1185">Reference proteome</keyword>
<accession>A0A839H001</accession>
<protein>
    <submittedName>
        <fullName evidence="3">Putative membrane protein</fullName>
    </submittedName>
</protein>
<dbReference type="InterPro" id="IPR012347">
    <property type="entry name" value="Ferritin-like"/>
</dbReference>
<dbReference type="RefSeq" id="WP_182514206.1">
    <property type="nucleotide sequence ID" value="NZ_JACJIQ010000020.1"/>
</dbReference>
<evidence type="ECO:0000313" key="3">
    <source>
        <dbReference type="EMBL" id="MBA9079261.1"/>
    </source>
</evidence>
<dbReference type="EMBL" id="JACJIQ010000020">
    <property type="protein sequence ID" value="MBA9079261.1"/>
    <property type="molecule type" value="Genomic_DNA"/>
</dbReference>
<dbReference type="PANTHER" id="PTHR38593">
    <property type="entry name" value="BLR2558 PROTEIN"/>
    <property type="match status" value="1"/>
</dbReference>
<dbReference type="AlphaFoldDB" id="A0A839H001"/>
<dbReference type="Proteomes" id="UP000563094">
    <property type="component" value="Unassembled WGS sequence"/>
</dbReference>
<feature type="signal peptide" evidence="1">
    <location>
        <begin position="1"/>
        <end position="17"/>
    </location>
</feature>
<dbReference type="PROSITE" id="PS51257">
    <property type="entry name" value="PROKAR_LIPOPROTEIN"/>
    <property type="match status" value="1"/>
</dbReference>
<feature type="domain" description="DUF4142" evidence="2">
    <location>
        <begin position="83"/>
        <end position="217"/>
    </location>
</feature>
<proteinExistence type="predicted"/>
<name>A0A839H001_9BACT</name>
<evidence type="ECO:0000259" key="2">
    <source>
        <dbReference type="Pfam" id="PF13628"/>
    </source>
</evidence>
<keyword evidence="1" id="KW-0732">Signal</keyword>
<feature type="chain" id="PRO_5032365247" evidence="1">
    <location>
        <begin position="18"/>
        <end position="222"/>
    </location>
</feature>
<comment type="caution">
    <text evidence="3">The sequence shown here is derived from an EMBL/GenBank/DDBJ whole genome shotgun (WGS) entry which is preliminary data.</text>
</comment>
<evidence type="ECO:0000256" key="1">
    <source>
        <dbReference type="SAM" id="SignalP"/>
    </source>
</evidence>
<evidence type="ECO:0000313" key="4">
    <source>
        <dbReference type="Proteomes" id="UP000563094"/>
    </source>
</evidence>
<sequence>MKKLMYMCIAGALAAGAACSRIETSTSNQIPATNAYEASIRDNNMAAGSTRGTDEAIREANASTNTHAAASGGFMFQNQLMTEGEFLNEAASSSMMQIQLAKLVQQRSAKPEVRQFAEMMMDHHTKAALEVHSIASGMNMTPPAVLMPAHQKAVDKLSKLTGKELDEEYMEFMEDLHEYDIAKFEVASNKAPTVSVKAFAVRTLPILRVHLDSADKLESKID</sequence>
<dbReference type="InterPro" id="IPR025419">
    <property type="entry name" value="DUF4142"/>
</dbReference>
<reference evidence="3 4" key="1">
    <citation type="submission" date="2020-08" db="EMBL/GenBank/DDBJ databases">
        <title>Genomic Encyclopedia of Type Strains, Phase IV (KMG-IV): sequencing the most valuable type-strain genomes for metagenomic binning, comparative biology and taxonomic classification.</title>
        <authorList>
            <person name="Goeker M."/>
        </authorList>
    </citation>
    <scope>NUCLEOTIDE SEQUENCE [LARGE SCALE GENOMIC DNA]</scope>
    <source>
        <strain evidence="3 4">DSM 29854</strain>
    </source>
</reference>